<evidence type="ECO:0000259" key="2">
    <source>
        <dbReference type="Pfam" id="PF04248"/>
    </source>
</evidence>
<name>A0A433MMS7_9BURK</name>
<dbReference type="Gene3D" id="2.170.150.40">
    <property type="entry name" value="Domain of unknown function (DUF427)"/>
    <property type="match status" value="1"/>
</dbReference>
<dbReference type="PANTHER" id="PTHR34310">
    <property type="entry name" value="DUF427 DOMAIN PROTEIN (AFU_ORTHOLOGUE AFUA_3G02220)"/>
    <property type="match status" value="1"/>
</dbReference>
<dbReference type="InterPro" id="IPR038694">
    <property type="entry name" value="DUF427_sf"/>
</dbReference>
<evidence type="ECO:0000313" key="4">
    <source>
        <dbReference type="EMBL" id="RUR69389.1"/>
    </source>
</evidence>
<feature type="region of interest" description="Disordered" evidence="1">
    <location>
        <begin position="1"/>
        <end position="22"/>
    </location>
</feature>
<organism evidence="4 5">
    <name type="scientific">Variovorax guangxiensis</name>
    <dbReference type="NCBI Taxonomy" id="1775474"/>
    <lineage>
        <taxon>Bacteria</taxon>
        <taxon>Pseudomonadati</taxon>
        <taxon>Pseudomonadota</taxon>
        <taxon>Betaproteobacteria</taxon>
        <taxon>Burkholderiales</taxon>
        <taxon>Comamonadaceae</taxon>
        <taxon>Variovorax</taxon>
    </lineage>
</organism>
<evidence type="ECO:0000313" key="6">
    <source>
        <dbReference type="Proteomes" id="UP000524450"/>
    </source>
</evidence>
<proteinExistence type="predicted"/>
<gene>
    <name evidence="4" type="ORF">EJP67_20235</name>
    <name evidence="3" type="ORF">GGD71_004984</name>
</gene>
<dbReference type="EMBL" id="RXFT01000008">
    <property type="protein sequence ID" value="RUR69389.1"/>
    <property type="molecule type" value="Genomic_DNA"/>
</dbReference>
<dbReference type="PANTHER" id="PTHR34310:SF9">
    <property type="entry name" value="BLR5716 PROTEIN"/>
    <property type="match status" value="1"/>
</dbReference>
<dbReference type="Pfam" id="PF04248">
    <property type="entry name" value="NTP_transf_9"/>
    <property type="match status" value="1"/>
</dbReference>
<evidence type="ECO:0000313" key="3">
    <source>
        <dbReference type="EMBL" id="MBB4224193.1"/>
    </source>
</evidence>
<evidence type="ECO:0000256" key="1">
    <source>
        <dbReference type="SAM" id="MobiDB-lite"/>
    </source>
</evidence>
<dbReference type="OrthoDB" id="4565346at2"/>
<dbReference type="RefSeq" id="WP_126023485.1">
    <property type="nucleotide sequence ID" value="NZ_JACIFZ010000006.1"/>
</dbReference>
<dbReference type="InterPro" id="IPR007361">
    <property type="entry name" value="DUF427"/>
</dbReference>
<reference evidence="4 5" key="1">
    <citation type="submission" date="2018-12" db="EMBL/GenBank/DDBJ databases">
        <title>The genome sequences of Variovorax guangxiensis DSM 27352.</title>
        <authorList>
            <person name="Gao J."/>
            <person name="Sun J."/>
        </authorList>
    </citation>
    <scope>NUCLEOTIDE SEQUENCE [LARGE SCALE GENOMIC DNA]</scope>
    <source>
        <strain evidence="4 5">DSM 27352</strain>
    </source>
</reference>
<dbReference type="AlphaFoldDB" id="A0A433MMS7"/>
<dbReference type="EMBL" id="JACIFZ010000006">
    <property type="protein sequence ID" value="MBB4224193.1"/>
    <property type="molecule type" value="Genomic_DNA"/>
</dbReference>
<feature type="domain" description="DUF427" evidence="2">
    <location>
        <begin position="24"/>
        <end position="115"/>
    </location>
</feature>
<sequence length="129" mass="14812">MSKSPGHRKHPGHQVRETRLQQPVEVEAEGVVIATSNNVVRVDEDHAPARYYFPRSDVRMEKLARSQTTTECPFKGTAHYYSLNLGERRLEDAVWSYEDPYDEHQGLKARLAFYDDKFPEIHVRVGSGA</sequence>
<accession>A0A433MMS7</accession>
<protein>
    <submittedName>
        <fullName evidence="4">DUF427 domain-containing protein</fullName>
    </submittedName>
</protein>
<dbReference type="Proteomes" id="UP000524450">
    <property type="component" value="Unassembled WGS sequence"/>
</dbReference>
<feature type="compositionally biased region" description="Basic residues" evidence="1">
    <location>
        <begin position="1"/>
        <end position="13"/>
    </location>
</feature>
<reference evidence="3 6" key="2">
    <citation type="submission" date="2020-08" db="EMBL/GenBank/DDBJ databases">
        <title>Genomic Encyclopedia of Type Strains, Phase IV (KMG-V): Genome sequencing to study the core and pangenomes of soil and plant-associated prokaryotes.</title>
        <authorList>
            <person name="Whitman W."/>
        </authorList>
    </citation>
    <scope>NUCLEOTIDE SEQUENCE [LARGE SCALE GENOMIC DNA]</scope>
    <source>
        <strain evidence="3 6">34/80</strain>
    </source>
</reference>
<dbReference type="Proteomes" id="UP000281118">
    <property type="component" value="Unassembled WGS sequence"/>
</dbReference>
<comment type="caution">
    <text evidence="4">The sequence shown here is derived from an EMBL/GenBank/DDBJ whole genome shotgun (WGS) entry which is preliminary data.</text>
</comment>
<evidence type="ECO:0000313" key="5">
    <source>
        <dbReference type="Proteomes" id="UP000281118"/>
    </source>
</evidence>